<protein>
    <submittedName>
        <fullName evidence="1">Uncharacterized protein</fullName>
    </submittedName>
</protein>
<sequence length="166" mass="17323">MLANGPAWTNTGVPSKVCIIFGLMASFNRAVRAPAAPISSQVIGTPCFDEATTILPNLSLISSNELAKAKIAIHSEATEISNPVFLVNPLSVGASPTVIPLKNLSFISTTLLQVMVSGSISNLTNCEISSSDKSSGLILSIPNFSNLLNIDLVKVLTPFLAGTNLL</sequence>
<comment type="caution">
    <text evidence="1">The sequence shown here is derived from an EMBL/GenBank/DDBJ whole genome shotgun (WGS) entry which is preliminary data.</text>
</comment>
<accession>A0A9P8PIR2</accession>
<keyword evidence="2" id="KW-1185">Reference proteome</keyword>
<organism evidence="1 2">
    <name type="scientific">Wickerhamomyces mucosus</name>
    <dbReference type="NCBI Taxonomy" id="1378264"/>
    <lineage>
        <taxon>Eukaryota</taxon>
        <taxon>Fungi</taxon>
        <taxon>Dikarya</taxon>
        <taxon>Ascomycota</taxon>
        <taxon>Saccharomycotina</taxon>
        <taxon>Saccharomycetes</taxon>
        <taxon>Phaffomycetales</taxon>
        <taxon>Wickerhamomycetaceae</taxon>
        <taxon>Wickerhamomyces</taxon>
    </lineage>
</organism>
<dbReference type="OrthoDB" id="10536678at2759"/>
<reference evidence="1" key="1">
    <citation type="journal article" date="2021" name="Open Biol.">
        <title>Shared evolutionary footprints suggest mitochondrial oxidative damage underlies multiple complex I losses in fungi.</title>
        <authorList>
            <person name="Schikora-Tamarit M.A."/>
            <person name="Marcet-Houben M."/>
            <person name="Nosek J."/>
            <person name="Gabaldon T."/>
        </authorList>
    </citation>
    <scope>NUCLEOTIDE SEQUENCE</scope>
    <source>
        <strain evidence="1">CBS6341</strain>
    </source>
</reference>
<reference evidence="1" key="2">
    <citation type="submission" date="2021-01" db="EMBL/GenBank/DDBJ databases">
        <authorList>
            <person name="Schikora-Tamarit M.A."/>
        </authorList>
    </citation>
    <scope>NUCLEOTIDE SEQUENCE</scope>
    <source>
        <strain evidence="1">CBS6341</strain>
    </source>
</reference>
<dbReference type="AlphaFoldDB" id="A0A9P8PIR2"/>
<gene>
    <name evidence="1" type="ORF">WICMUC_004345</name>
</gene>
<name>A0A9P8PIR2_9ASCO</name>
<evidence type="ECO:0000313" key="2">
    <source>
        <dbReference type="Proteomes" id="UP000769528"/>
    </source>
</evidence>
<evidence type="ECO:0000313" key="1">
    <source>
        <dbReference type="EMBL" id="KAH3672250.1"/>
    </source>
</evidence>
<proteinExistence type="predicted"/>
<dbReference type="Proteomes" id="UP000769528">
    <property type="component" value="Unassembled WGS sequence"/>
</dbReference>
<dbReference type="EMBL" id="JAEUBF010001168">
    <property type="protein sequence ID" value="KAH3672250.1"/>
    <property type="molecule type" value="Genomic_DNA"/>
</dbReference>